<dbReference type="Gene3D" id="1.10.10.10">
    <property type="entry name" value="Winged helix-like DNA-binding domain superfamily/Winged helix DNA-binding domain"/>
    <property type="match status" value="1"/>
</dbReference>
<keyword evidence="6 8" id="KW-0234">DNA repair</keyword>
<keyword evidence="5 8" id="KW-0227">DNA damage</keyword>
<protein>
    <recommendedName>
        <fullName evidence="8">Methylated-DNA--protein-cysteine methyltransferase</fullName>
        <ecNumber evidence="8">2.1.1.63</ecNumber>
    </recommendedName>
    <alternativeName>
        <fullName evidence="8">6-O-methylguanine-DNA methyltransferase</fullName>
        <shortName evidence="8">MGMT</shortName>
    </alternativeName>
    <alternativeName>
        <fullName evidence="8">O-6-methylguanine-DNA-alkyltransferase</fullName>
    </alternativeName>
</protein>
<evidence type="ECO:0000256" key="6">
    <source>
        <dbReference type="ARBA" id="ARBA00023204"/>
    </source>
</evidence>
<keyword evidence="2 8" id="KW-0963">Cytoplasm</keyword>
<comment type="catalytic activity">
    <reaction evidence="7 8">
        <text>a 6-O-methyl-2'-deoxyguanosine in DNA + L-cysteinyl-[protein] = S-methyl-L-cysteinyl-[protein] + a 2'-deoxyguanosine in DNA</text>
        <dbReference type="Rhea" id="RHEA:24000"/>
        <dbReference type="Rhea" id="RHEA-COMP:10131"/>
        <dbReference type="Rhea" id="RHEA-COMP:10132"/>
        <dbReference type="Rhea" id="RHEA-COMP:11367"/>
        <dbReference type="Rhea" id="RHEA-COMP:11368"/>
        <dbReference type="ChEBI" id="CHEBI:29950"/>
        <dbReference type="ChEBI" id="CHEBI:82612"/>
        <dbReference type="ChEBI" id="CHEBI:85445"/>
        <dbReference type="ChEBI" id="CHEBI:85448"/>
        <dbReference type="EC" id="2.1.1.63"/>
    </reaction>
</comment>
<accession>A0ABW4JZW4</accession>
<dbReference type="InterPro" id="IPR008332">
    <property type="entry name" value="MethylG_MeTrfase_N"/>
</dbReference>
<dbReference type="RefSeq" id="WP_208998915.1">
    <property type="nucleotide sequence ID" value="NZ_JBHUFA010000013.1"/>
</dbReference>
<evidence type="ECO:0000256" key="3">
    <source>
        <dbReference type="ARBA" id="ARBA00022603"/>
    </source>
</evidence>
<keyword evidence="12" id="KW-1185">Reference proteome</keyword>
<name>A0ABW4JZW4_9HYPH</name>
<dbReference type="InterPro" id="IPR001497">
    <property type="entry name" value="MethylDNA_cys_MeTrfase_AS"/>
</dbReference>
<dbReference type="Pfam" id="PF02870">
    <property type="entry name" value="Methyltransf_1N"/>
    <property type="match status" value="1"/>
</dbReference>
<comment type="function">
    <text evidence="8">Involved in the cellular defense against the biological effects of O6-methylguanine (O6-MeG) and O4-methylthymine (O4-MeT) in DNA. Repairs the methylated nucleobase in DNA by stoichiometrically transferring the methyl group to a cysteine residue in the enzyme. This is a suicide reaction: the enzyme is irreversibly inactivated.</text>
</comment>
<dbReference type="Pfam" id="PF01035">
    <property type="entry name" value="DNA_binding_1"/>
    <property type="match status" value="1"/>
</dbReference>
<feature type="active site" description="Nucleophile; methyl group acceptor" evidence="8">
    <location>
        <position position="131"/>
    </location>
</feature>
<dbReference type="GO" id="GO:0003908">
    <property type="term" value="F:methylated-DNA-[protein]-cysteine S-methyltransferase activity"/>
    <property type="evidence" value="ECO:0007669"/>
    <property type="project" value="UniProtKB-EC"/>
</dbReference>
<comment type="catalytic activity">
    <reaction evidence="1 8">
        <text>a 4-O-methyl-thymidine in DNA + L-cysteinyl-[protein] = a thymidine in DNA + S-methyl-L-cysteinyl-[protein]</text>
        <dbReference type="Rhea" id="RHEA:53428"/>
        <dbReference type="Rhea" id="RHEA-COMP:10131"/>
        <dbReference type="Rhea" id="RHEA-COMP:10132"/>
        <dbReference type="Rhea" id="RHEA-COMP:13555"/>
        <dbReference type="Rhea" id="RHEA-COMP:13556"/>
        <dbReference type="ChEBI" id="CHEBI:29950"/>
        <dbReference type="ChEBI" id="CHEBI:82612"/>
        <dbReference type="ChEBI" id="CHEBI:137386"/>
        <dbReference type="ChEBI" id="CHEBI:137387"/>
        <dbReference type="EC" id="2.1.1.63"/>
    </reaction>
</comment>
<keyword evidence="4 8" id="KW-0808">Transferase</keyword>
<comment type="miscellaneous">
    <text evidence="8">This enzyme catalyzes only one turnover and therefore is not strictly catalytic. According to one definition, an enzyme is a biocatalyst that acts repeatedly and over many reaction cycles.</text>
</comment>
<evidence type="ECO:0000256" key="1">
    <source>
        <dbReference type="ARBA" id="ARBA00001286"/>
    </source>
</evidence>
<evidence type="ECO:0000256" key="7">
    <source>
        <dbReference type="ARBA" id="ARBA00049348"/>
    </source>
</evidence>
<dbReference type="InterPro" id="IPR036631">
    <property type="entry name" value="MGMT_N_sf"/>
</dbReference>
<gene>
    <name evidence="11" type="ORF">ACFSC7_15980</name>
</gene>
<comment type="subcellular location">
    <subcellularLocation>
        <location evidence="8">Cytoplasm</location>
    </subcellularLocation>
</comment>
<dbReference type="InterPro" id="IPR014048">
    <property type="entry name" value="MethylDNA_cys_MeTrfase_DNA-bd"/>
</dbReference>
<evidence type="ECO:0000256" key="5">
    <source>
        <dbReference type="ARBA" id="ARBA00022763"/>
    </source>
</evidence>
<dbReference type="PANTHER" id="PTHR10815:SF5">
    <property type="entry name" value="METHYLATED-DNA--PROTEIN-CYSTEINE METHYLTRANSFERASE"/>
    <property type="match status" value="1"/>
</dbReference>
<evidence type="ECO:0000256" key="8">
    <source>
        <dbReference type="HAMAP-Rule" id="MF_00772"/>
    </source>
</evidence>
<feature type="domain" description="Methylguanine DNA methyltransferase ribonuclease-like" evidence="10">
    <location>
        <begin position="15"/>
        <end position="77"/>
    </location>
</feature>
<dbReference type="PROSITE" id="PS00374">
    <property type="entry name" value="MGMT"/>
    <property type="match status" value="1"/>
</dbReference>
<organism evidence="11 12">
    <name type="scientific">Roseibium aestuarii</name>
    <dbReference type="NCBI Taxonomy" id="2600299"/>
    <lineage>
        <taxon>Bacteria</taxon>
        <taxon>Pseudomonadati</taxon>
        <taxon>Pseudomonadota</taxon>
        <taxon>Alphaproteobacteria</taxon>
        <taxon>Hyphomicrobiales</taxon>
        <taxon>Stappiaceae</taxon>
        <taxon>Roseibium</taxon>
    </lineage>
</organism>
<dbReference type="Proteomes" id="UP001597327">
    <property type="component" value="Unassembled WGS sequence"/>
</dbReference>
<dbReference type="CDD" id="cd06445">
    <property type="entry name" value="ATase"/>
    <property type="match status" value="1"/>
</dbReference>
<dbReference type="SUPFAM" id="SSF53155">
    <property type="entry name" value="Methylated DNA-protein cysteine methyltransferase domain"/>
    <property type="match status" value="1"/>
</dbReference>
<evidence type="ECO:0000259" key="10">
    <source>
        <dbReference type="Pfam" id="PF02870"/>
    </source>
</evidence>
<evidence type="ECO:0000259" key="9">
    <source>
        <dbReference type="Pfam" id="PF01035"/>
    </source>
</evidence>
<evidence type="ECO:0000256" key="2">
    <source>
        <dbReference type="ARBA" id="ARBA00022490"/>
    </source>
</evidence>
<comment type="similarity">
    <text evidence="8">Belongs to the MGMT family.</text>
</comment>
<feature type="domain" description="Methylated-DNA-[protein]-cysteine S-methyltransferase DNA binding" evidence="9">
    <location>
        <begin position="85"/>
        <end position="160"/>
    </location>
</feature>
<dbReference type="SUPFAM" id="SSF46767">
    <property type="entry name" value="Methylated DNA-protein cysteine methyltransferase, C-terminal domain"/>
    <property type="match status" value="1"/>
</dbReference>
<dbReference type="NCBIfam" id="TIGR00589">
    <property type="entry name" value="ogt"/>
    <property type="match status" value="1"/>
</dbReference>
<evidence type="ECO:0000256" key="4">
    <source>
        <dbReference type="ARBA" id="ARBA00022679"/>
    </source>
</evidence>
<dbReference type="EMBL" id="JBHUFA010000013">
    <property type="protein sequence ID" value="MFD1697018.1"/>
    <property type="molecule type" value="Genomic_DNA"/>
</dbReference>
<comment type="caution">
    <text evidence="11">The sequence shown here is derived from an EMBL/GenBank/DDBJ whole genome shotgun (WGS) entry which is preliminary data.</text>
</comment>
<dbReference type="InterPro" id="IPR023546">
    <property type="entry name" value="MGMT"/>
</dbReference>
<reference evidence="12" key="1">
    <citation type="journal article" date="2019" name="Int. J. Syst. Evol. Microbiol.">
        <title>The Global Catalogue of Microorganisms (GCM) 10K type strain sequencing project: providing services to taxonomists for standard genome sequencing and annotation.</title>
        <authorList>
            <consortium name="The Broad Institute Genomics Platform"/>
            <consortium name="The Broad Institute Genome Sequencing Center for Infectious Disease"/>
            <person name="Wu L."/>
            <person name="Ma J."/>
        </authorList>
    </citation>
    <scope>NUCLEOTIDE SEQUENCE [LARGE SCALE GENOMIC DNA]</scope>
    <source>
        <strain evidence="12">JCM 3369</strain>
    </source>
</reference>
<sequence>MQTLPETAPMTRGLASPVGPLVLEARNGALCALRWGHVKHQSEAGAASGEDALLDEAARQIEAYFAGQLTRFDLPLHLPEGDLLQAVLRQMLDIPHGETRTYGEVARAVGSAPQPVGQACGANPLPILVPCHRILSAKGLGGYSGGGGLETKIALLKLENGYPFLL</sequence>
<dbReference type="InterPro" id="IPR036388">
    <property type="entry name" value="WH-like_DNA-bd_sf"/>
</dbReference>
<proteinExistence type="inferred from homology"/>
<evidence type="ECO:0000313" key="12">
    <source>
        <dbReference type="Proteomes" id="UP001597327"/>
    </source>
</evidence>
<dbReference type="Gene3D" id="3.30.160.70">
    <property type="entry name" value="Methylated DNA-protein cysteine methyltransferase domain"/>
    <property type="match status" value="1"/>
</dbReference>
<dbReference type="EC" id="2.1.1.63" evidence="8"/>
<dbReference type="InterPro" id="IPR036217">
    <property type="entry name" value="MethylDNA_cys_MeTrfase_DNAb"/>
</dbReference>
<keyword evidence="3 8" id="KW-0489">Methyltransferase</keyword>
<dbReference type="HAMAP" id="MF_00772">
    <property type="entry name" value="OGT"/>
    <property type="match status" value="1"/>
</dbReference>
<evidence type="ECO:0000313" key="11">
    <source>
        <dbReference type="EMBL" id="MFD1697018.1"/>
    </source>
</evidence>
<dbReference type="GO" id="GO:0032259">
    <property type="term" value="P:methylation"/>
    <property type="evidence" value="ECO:0007669"/>
    <property type="project" value="UniProtKB-KW"/>
</dbReference>
<dbReference type="PANTHER" id="PTHR10815">
    <property type="entry name" value="METHYLATED-DNA--PROTEIN-CYSTEINE METHYLTRANSFERASE"/>
    <property type="match status" value="1"/>
</dbReference>